<dbReference type="PANTHER" id="PTHR46033">
    <property type="entry name" value="PROTEIN MAIN-LIKE 2"/>
    <property type="match status" value="1"/>
</dbReference>
<name>A0A2N9ISN3_FAGSY</name>
<evidence type="ECO:0000259" key="2">
    <source>
        <dbReference type="Pfam" id="PF10536"/>
    </source>
</evidence>
<sequence length="494" mass="56203">MDPGPVDPRVLHDLSAMDPGPIDPSVLTSQDTHRSTDVWRGEVSRVLTCQCQTAPLNRMGRPHPRIIPYLQQSGFYGMSCIEYIQLDWQLITALVERWRPETHTFHIPSGEITITLQDVAIQLGLPIDGRPVTGITNINWHIVCRKLLGIEPVDQQLKDECLNLTWLATTFAVLPDDADEVTIQRYARAYILQLLGGSLFVDKSQSFVHAMFLPLLEDFTVAGQYSWGSAALAWLYRNMCHAAESHANVIAGPLILLQLWAQDRFPHIAPHRLFRHHSDVGVDAIGQPHLPSPLGIRWQDEFTVMEASTDMLQTYRCKLDRQTPDQVVWQPYSDDVIAGLPKYCLVGQDIWRTVSPLICFHIVELHRPDRVLRQFGLQQGIPVACDTRVDLHEIYLCGGTVINWATRMRKFIVLWNRRRKHIATGRLAPSAMAYDDPYMQWYRRITLRFVGRKGALCDMMSESMDKICRLSGQNSEAYSLARYALQALDGVINS</sequence>
<dbReference type="EMBL" id="OIVN01006190">
    <property type="protein sequence ID" value="SPD27375.1"/>
    <property type="molecule type" value="Genomic_DNA"/>
</dbReference>
<dbReference type="PANTHER" id="PTHR46033:SF8">
    <property type="entry name" value="PROTEIN MAINTENANCE OF MERISTEMS-LIKE"/>
    <property type="match status" value="1"/>
</dbReference>
<organism evidence="4">
    <name type="scientific">Fagus sylvatica</name>
    <name type="common">Beechnut</name>
    <dbReference type="NCBI Taxonomy" id="28930"/>
    <lineage>
        <taxon>Eukaryota</taxon>
        <taxon>Viridiplantae</taxon>
        <taxon>Streptophyta</taxon>
        <taxon>Embryophyta</taxon>
        <taxon>Tracheophyta</taxon>
        <taxon>Spermatophyta</taxon>
        <taxon>Magnoliopsida</taxon>
        <taxon>eudicotyledons</taxon>
        <taxon>Gunneridae</taxon>
        <taxon>Pentapetalae</taxon>
        <taxon>rosids</taxon>
        <taxon>fabids</taxon>
        <taxon>Fagales</taxon>
        <taxon>Fagaceae</taxon>
        <taxon>Fagus</taxon>
    </lineage>
</organism>
<gene>
    <name evidence="3" type="ORF">FSB_LOCUS1886</name>
    <name evidence="4" type="ORF">FSB_LOCUS55257</name>
</gene>
<proteinExistence type="predicted"/>
<dbReference type="InterPro" id="IPR019557">
    <property type="entry name" value="AminoTfrase-like_pln_mobile"/>
</dbReference>
<dbReference type="InterPro" id="IPR044824">
    <property type="entry name" value="MAIN-like"/>
</dbReference>
<evidence type="ECO:0000256" key="1">
    <source>
        <dbReference type="SAM" id="MobiDB-lite"/>
    </source>
</evidence>
<feature type="region of interest" description="Disordered" evidence="1">
    <location>
        <begin position="1"/>
        <end position="33"/>
    </location>
</feature>
<dbReference type="EMBL" id="OIVN01000086">
    <property type="protein sequence ID" value="SPC74004.1"/>
    <property type="molecule type" value="Genomic_DNA"/>
</dbReference>
<feature type="domain" description="Aminotransferase-like plant mobile" evidence="2">
    <location>
        <begin position="74"/>
        <end position="443"/>
    </location>
</feature>
<dbReference type="AlphaFoldDB" id="A0A2N9ISN3"/>
<protein>
    <recommendedName>
        <fullName evidence="2">Aminotransferase-like plant mobile domain-containing protein</fullName>
    </recommendedName>
</protein>
<accession>A0A2N9ISN3</accession>
<dbReference type="Pfam" id="PF10536">
    <property type="entry name" value="PMD"/>
    <property type="match status" value="1"/>
</dbReference>
<evidence type="ECO:0000313" key="4">
    <source>
        <dbReference type="EMBL" id="SPD27375.1"/>
    </source>
</evidence>
<dbReference type="GO" id="GO:0010073">
    <property type="term" value="P:meristem maintenance"/>
    <property type="evidence" value="ECO:0007669"/>
    <property type="project" value="InterPro"/>
</dbReference>
<reference evidence="4" key="1">
    <citation type="submission" date="2018-02" db="EMBL/GenBank/DDBJ databases">
        <authorList>
            <person name="Cohen D.B."/>
            <person name="Kent A.D."/>
        </authorList>
    </citation>
    <scope>NUCLEOTIDE SEQUENCE</scope>
</reference>
<evidence type="ECO:0000313" key="3">
    <source>
        <dbReference type="EMBL" id="SPC74004.1"/>
    </source>
</evidence>